<dbReference type="Proteomes" id="UP001169217">
    <property type="component" value="Unassembled WGS sequence"/>
</dbReference>
<name>A0ABQ9Q0W0_9PEZI</name>
<evidence type="ECO:0000313" key="7">
    <source>
        <dbReference type="EMBL" id="KAK0377434.1"/>
    </source>
</evidence>
<dbReference type="Pfam" id="PF12796">
    <property type="entry name" value="Ank_2"/>
    <property type="match status" value="4"/>
</dbReference>
<comment type="caution">
    <text evidence="7">The sequence shown here is derived from an EMBL/GenBank/DDBJ whole genome shotgun (WGS) entry which is preliminary data.</text>
</comment>
<feature type="compositionally biased region" description="Basic and acidic residues" evidence="4">
    <location>
        <begin position="565"/>
        <end position="574"/>
    </location>
</feature>
<dbReference type="PANTHER" id="PTHR24198">
    <property type="entry name" value="ANKYRIN REPEAT AND PROTEIN KINASE DOMAIN-CONTAINING PROTEIN"/>
    <property type="match status" value="1"/>
</dbReference>
<gene>
    <name evidence="7" type="ORF">CLIM01_05205</name>
</gene>
<evidence type="ECO:0000259" key="6">
    <source>
        <dbReference type="SMART" id="SM00382"/>
    </source>
</evidence>
<dbReference type="PANTHER" id="PTHR24198:SF165">
    <property type="entry name" value="ANKYRIN REPEAT-CONTAINING PROTEIN-RELATED"/>
    <property type="match status" value="1"/>
</dbReference>
<dbReference type="Gene3D" id="1.25.40.20">
    <property type="entry name" value="Ankyrin repeat-containing domain"/>
    <property type="match status" value="2"/>
</dbReference>
<feature type="repeat" description="ANK" evidence="3">
    <location>
        <begin position="1303"/>
        <end position="1336"/>
    </location>
</feature>
<evidence type="ECO:0000313" key="8">
    <source>
        <dbReference type="Proteomes" id="UP001169217"/>
    </source>
</evidence>
<sequence>MASQPPSPLMEATRSVIESFGVLVSDLEHADEKFRKQLSSLALKNQYDRFTLWAANLGALHHGRASLDFRLMDSSAMQATLLKLMSELRLVISKSNEIVLGSRLPLEEALTLDSGEALESFSDSDSSDSENDDHLFSSRTELGQNATETNHIISSLMKVSFKIRQPVSRTTQLRHKALSHKLSIRIDDTSTGDLFTAYSEFDRLHVEEMFRKFRKHTIEMDPKSAFRVKQRLGESGQYHDKLDRQLIDRWSKSITDRRRFFSYWKRHASKLSRAKPLEKEVVEWIPPRPSILATQQLDVQQPVEVQGSASHVQRMESALGLTLLSETDATKFEDHPDNTDTVSTVSYASTALDIGGNASRLPFPPFIDKWQHEFVCYYCHVLCPSREARGRRWREHIRHDLQPYMCTYLDCADSDVMFVNRASWTEHESQAHRRIWRCFEHGVHFNSQESLATHLQNIHGDLGEAQIQSISALSVASRDDERKACPFCLSFGPFENDLLNHMAFHMEELATFAISRSAGEEPDRVSLGTNSGATIGDRSALSLISASLDSSHEDLANSHPSGRAKSNEHTRSDSVRSPNLLGVSVKEPGPDPWGLNRLELDDHEATKNVFFGQWHFGTLSWFLASVDFELWSSEKGRLLFIHGLPGVGKSVLASVVANTLDKTFEVGVATLFCDSQPQENTEENLLLSLLRQLMRSISNRSDKSFCLRHQLQSPLSQQGLLETLEEVVADFERVHMIIDGFDQLKDHIRMSLLRSLKKLNDQKVSILITSRTIPLIMRDMEGWPTVFFDSKADDIRLWLRERNPHHQSTTPSDLLEDVDDQVVQFSEGTTRFLFATFKLQSQSTADMRRERSYADPFDNFYARQMERIVHSQHPELAAKLLAWAARSVRAMTTIEAQAMFAFMDIIWPANTSPRPSLDSVISSCAGLLVVDEKDRIQFSHSTGLKYFSENQARWFLNAANEQAELCCRYISLDAFESGACSTLIDYRARLWSHPFFRYAALHWGRNTVTAFTRMKDPRRVKASVIYKIVMRFLGSEAKSQAAYQALTANEESLGEPPPERWTNLYLAVEFALQQILAEILPKVANDHDFFRGGPKVSLVFLASMGGNTVILEQLLEFMATNIPRTLERNFSPGEIAVELKLGFILRTAVEDRQLHVVEVLLKFHANEDIRDGQGHLLRLAVENLDHGIVIALLKAGVSPNAADFLQQTPLAMAIAQGHADIVRLLLSQGADPNISSGSDETPLSVAVMAAKRSIIGMLFGYGANPNARTPMGVTPLELAIAIRDAKTTRLLLGYGADANAQSLGGTPLVLAARGEGLEEIVKNLLHRGADPDLPDSSGKRALEIAWGSGNKATELILTKFKESAAVKMDDPANGVFSAASNNLEDHLLHLLVEGGNANQENPLYVASGKGFLGVVDALLLYGADPNAAGSDGTPLVVAAKNGHLAVVHTLITWGARLEEADVNGMSALSHAAQRGHLSIVMVLFQSGAREDKRDLHGNLPADLALQSGHLSIRRFLLEVSYLQMSRPERFPES</sequence>
<keyword evidence="1" id="KW-0677">Repeat</keyword>
<feature type="repeat" description="ANK" evidence="3">
    <location>
        <begin position="1238"/>
        <end position="1270"/>
    </location>
</feature>
<proteinExistence type="predicted"/>
<evidence type="ECO:0008006" key="9">
    <source>
        <dbReference type="Google" id="ProtNLM"/>
    </source>
</evidence>
<dbReference type="InterPro" id="IPR013087">
    <property type="entry name" value="Znf_C2H2_type"/>
</dbReference>
<dbReference type="PROSITE" id="PS50088">
    <property type="entry name" value="ANK_REPEAT"/>
    <property type="match status" value="7"/>
</dbReference>
<feature type="repeat" description="ANK" evidence="3">
    <location>
        <begin position="1430"/>
        <end position="1462"/>
    </location>
</feature>
<keyword evidence="2 3" id="KW-0040">ANK repeat</keyword>
<feature type="repeat" description="ANK" evidence="3">
    <location>
        <begin position="1205"/>
        <end position="1237"/>
    </location>
</feature>
<feature type="domain" description="C2H2-type" evidence="5">
    <location>
        <begin position="404"/>
        <end position="432"/>
    </location>
</feature>
<dbReference type="EMBL" id="JARUPT010000128">
    <property type="protein sequence ID" value="KAK0377434.1"/>
    <property type="molecule type" value="Genomic_DNA"/>
</dbReference>
<evidence type="ECO:0000256" key="2">
    <source>
        <dbReference type="ARBA" id="ARBA00023043"/>
    </source>
</evidence>
<feature type="repeat" description="ANK" evidence="3">
    <location>
        <begin position="1463"/>
        <end position="1495"/>
    </location>
</feature>
<organism evidence="7 8">
    <name type="scientific">Colletotrichum limetticola</name>
    <dbReference type="NCBI Taxonomy" id="1209924"/>
    <lineage>
        <taxon>Eukaryota</taxon>
        <taxon>Fungi</taxon>
        <taxon>Dikarya</taxon>
        <taxon>Ascomycota</taxon>
        <taxon>Pezizomycotina</taxon>
        <taxon>Sordariomycetes</taxon>
        <taxon>Hypocreomycetidae</taxon>
        <taxon>Glomerellales</taxon>
        <taxon>Glomerellaceae</taxon>
        <taxon>Colletotrichum</taxon>
        <taxon>Colletotrichum acutatum species complex</taxon>
    </lineage>
</organism>
<accession>A0ABQ9Q0W0</accession>
<dbReference type="InterPro" id="IPR056884">
    <property type="entry name" value="NPHP3-like_N"/>
</dbReference>
<feature type="domain" description="C2H2-type" evidence="5">
    <location>
        <begin position="483"/>
        <end position="505"/>
    </location>
</feature>
<keyword evidence="8" id="KW-1185">Reference proteome</keyword>
<feature type="repeat" description="ANK" evidence="3">
    <location>
        <begin position="1398"/>
        <end position="1430"/>
    </location>
</feature>
<dbReference type="InterPro" id="IPR003593">
    <property type="entry name" value="AAA+_ATPase"/>
</dbReference>
<feature type="region of interest" description="Disordered" evidence="4">
    <location>
        <begin position="120"/>
        <end position="141"/>
    </location>
</feature>
<dbReference type="InterPro" id="IPR027417">
    <property type="entry name" value="P-loop_NTPase"/>
</dbReference>
<protein>
    <recommendedName>
        <fullName evidence="9">C2H2-type domain-containing protein</fullName>
    </recommendedName>
</protein>
<evidence type="ECO:0000256" key="4">
    <source>
        <dbReference type="SAM" id="MobiDB-lite"/>
    </source>
</evidence>
<feature type="domain" description="C2H2-type" evidence="5">
    <location>
        <begin position="436"/>
        <end position="459"/>
    </location>
</feature>
<dbReference type="SUPFAM" id="SSF48403">
    <property type="entry name" value="Ankyrin repeat"/>
    <property type="match status" value="1"/>
</dbReference>
<dbReference type="InterPro" id="IPR002110">
    <property type="entry name" value="Ankyrin_rpt"/>
</dbReference>
<dbReference type="SUPFAM" id="SSF52540">
    <property type="entry name" value="P-loop containing nucleoside triphosphate hydrolases"/>
    <property type="match status" value="1"/>
</dbReference>
<dbReference type="SMART" id="SM00355">
    <property type="entry name" value="ZnF_C2H2"/>
    <property type="match status" value="3"/>
</dbReference>
<evidence type="ECO:0000259" key="5">
    <source>
        <dbReference type="SMART" id="SM00355"/>
    </source>
</evidence>
<evidence type="ECO:0000256" key="3">
    <source>
        <dbReference type="PROSITE-ProRule" id="PRU00023"/>
    </source>
</evidence>
<dbReference type="Gene3D" id="3.40.50.300">
    <property type="entry name" value="P-loop containing nucleotide triphosphate hydrolases"/>
    <property type="match status" value="1"/>
</dbReference>
<dbReference type="SMART" id="SM00382">
    <property type="entry name" value="AAA"/>
    <property type="match status" value="1"/>
</dbReference>
<dbReference type="Pfam" id="PF24883">
    <property type="entry name" value="NPHP3_N"/>
    <property type="match status" value="1"/>
</dbReference>
<feature type="domain" description="AAA+ ATPase" evidence="6">
    <location>
        <begin position="635"/>
        <end position="809"/>
    </location>
</feature>
<dbReference type="InterPro" id="IPR036770">
    <property type="entry name" value="Ankyrin_rpt-contain_sf"/>
</dbReference>
<feature type="repeat" description="ANK" evidence="3">
    <location>
        <begin position="1271"/>
        <end position="1303"/>
    </location>
</feature>
<dbReference type="SMART" id="SM00248">
    <property type="entry name" value="ANK"/>
    <property type="match status" value="11"/>
</dbReference>
<feature type="region of interest" description="Disordered" evidence="4">
    <location>
        <begin position="552"/>
        <end position="588"/>
    </location>
</feature>
<reference evidence="7" key="1">
    <citation type="submission" date="2023-04" db="EMBL/GenBank/DDBJ databases">
        <title>Colletotrichum limetticola genome sequence.</title>
        <authorList>
            <person name="Baroncelli R."/>
        </authorList>
    </citation>
    <scope>NUCLEOTIDE SEQUENCE</scope>
    <source>
        <strain evidence="7">KLA-Anderson</strain>
    </source>
</reference>
<dbReference type="PROSITE" id="PS50297">
    <property type="entry name" value="ANK_REP_REGION"/>
    <property type="match status" value="5"/>
</dbReference>
<evidence type="ECO:0000256" key="1">
    <source>
        <dbReference type="ARBA" id="ARBA00022737"/>
    </source>
</evidence>